<protein>
    <submittedName>
        <fullName evidence="2">Uncharacterized protein</fullName>
    </submittedName>
</protein>
<gene>
    <name evidence="2" type="ordered locus">HBHAL_1672</name>
</gene>
<dbReference type="Proteomes" id="UP000007397">
    <property type="component" value="Chromosome"/>
</dbReference>
<feature type="compositionally biased region" description="Basic and acidic residues" evidence="1">
    <location>
        <begin position="25"/>
        <end position="43"/>
    </location>
</feature>
<organism evidence="2 3">
    <name type="scientific">Halobacillus halophilus (strain ATCC 35676 / DSM 2266 / JCM 20832 / KCTC 3685 / LMG 17431 / NBRC 102448 / NCIMB 2269)</name>
    <name type="common">Sporosarcina halophila</name>
    <dbReference type="NCBI Taxonomy" id="866895"/>
    <lineage>
        <taxon>Bacteria</taxon>
        <taxon>Bacillati</taxon>
        <taxon>Bacillota</taxon>
        <taxon>Bacilli</taxon>
        <taxon>Bacillales</taxon>
        <taxon>Bacillaceae</taxon>
        <taxon>Halobacillus</taxon>
    </lineage>
</organism>
<dbReference type="PATRIC" id="fig|866895.3.peg.665"/>
<dbReference type="STRING" id="866895.HBHAL_1672"/>
<name>I0JIS1_HALH3</name>
<evidence type="ECO:0000313" key="3">
    <source>
        <dbReference type="Proteomes" id="UP000007397"/>
    </source>
</evidence>
<feature type="compositionally biased region" description="Basic residues" evidence="1">
    <location>
        <begin position="1"/>
        <end position="14"/>
    </location>
</feature>
<dbReference type="AlphaFoldDB" id="I0JIS1"/>
<feature type="region of interest" description="Disordered" evidence="1">
    <location>
        <begin position="1"/>
        <end position="43"/>
    </location>
</feature>
<evidence type="ECO:0000256" key="1">
    <source>
        <dbReference type="SAM" id="MobiDB-lite"/>
    </source>
</evidence>
<dbReference type="EMBL" id="HE717023">
    <property type="protein sequence ID" value="CCG44039.1"/>
    <property type="molecule type" value="Genomic_DNA"/>
</dbReference>
<dbReference type="HOGENOM" id="CLU_3234345_0_0_9"/>
<dbReference type="KEGG" id="hhd:HBHAL_1672"/>
<proteinExistence type="predicted"/>
<keyword evidence="3" id="KW-1185">Reference proteome</keyword>
<accession>I0JIS1</accession>
<reference evidence="2 3" key="1">
    <citation type="journal article" date="2013" name="Environ. Microbiol.">
        <title>Chloride and organic osmolytes: a hybrid strategy to cope with elevated salinities by the moderately halophilic, chloride-dependent bacterium Halobacillus halophilus.</title>
        <authorList>
            <person name="Saum S.H."/>
            <person name="Pfeiffer F."/>
            <person name="Palm P."/>
            <person name="Rampp M."/>
            <person name="Schuster S.C."/>
            <person name="Muller V."/>
            <person name="Oesterhelt D."/>
        </authorList>
    </citation>
    <scope>NUCLEOTIDE SEQUENCE [LARGE SCALE GENOMIC DNA]</scope>
    <source>
        <strain evidence="3">ATCC 35676 / DSM 2266 / JCM 20832 / KCTC 3685 / LMG 17431 / NBRC 102448 / NCIMB 2269</strain>
    </source>
</reference>
<sequence length="43" mass="5005">MNMSKKSKSKRNIQKGRDAVQPSTGEERITINKTIKQMDERIK</sequence>
<evidence type="ECO:0000313" key="2">
    <source>
        <dbReference type="EMBL" id="CCG44039.1"/>
    </source>
</evidence>